<dbReference type="PROSITE" id="PS50902">
    <property type="entry name" value="FLAVODOXIN_LIKE"/>
    <property type="match status" value="1"/>
</dbReference>
<dbReference type="Gene3D" id="3.60.15.10">
    <property type="entry name" value="Ribonuclease Z/Hydroxyacylglutathione hydrolase-like"/>
    <property type="match status" value="1"/>
</dbReference>
<feature type="domain" description="Rubredoxin-like" evidence="4">
    <location>
        <begin position="411"/>
        <end position="447"/>
    </location>
</feature>
<dbReference type="GO" id="GO:0009055">
    <property type="term" value="F:electron transfer activity"/>
    <property type="evidence" value="ECO:0007669"/>
    <property type="project" value="InterPro"/>
</dbReference>
<comment type="cofactor">
    <cofactor evidence="1">
        <name>Fe(3+)</name>
        <dbReference type="ChEBI" id="CHEBI:29034"/>
    </cofactor>
</comment>
<dbReference type="InterPro" id="IPR001279">
    <property type="entry name" value="Metallo-B-lactamas"/>
</dbReference>
<dbReference type="CDD" id="cd00729">
    <property type="entry name" value="rubredoxin_SM"/>
    <property type="match status" value="1"/>
</dbReference>
<dbReference type="CDD" id="cd07709">
    <property type="entry name" value="flavodiiron_proteins_MBL-fold"/>
    <property type="match status" value="1"/>
</dbReference>
<dbReference type="InterPro" id="IPR048574">
    <property type="entry name" value="RUBY_RBDX"/>
</dbReference>
<organism evidence="5 6">
    <name type="scientific">Vescimonas coprocola</name>
    <dbReference type="NCBI Taxonomy" id="2714355"/>
    <lineage>
        <taxon>Bacteria</taxon>
        <taxon>Bacillati</taxon>
        <taxon>Bacillota</taxon>
        <taxon>Clostridia</taxon>
        <taxon>Eubacteriales</taxon>
        <taxon>Oscillospiraceae</taxon>
        <taxon>Vescimonas</taxon>
    </lineage>
</organism>
<dbReference type="Proteomes" id="UP000681035">
    <property type="component" value="Chromosome"/>
</dbReference>
<dbReference type="Gene3D" id="2.20.28.10">
    <property type="match status" value="1"/>
</dbReference>
<gene>
    <name evidence="5" type="ORF">MM50RIKEN_11990</name>
</gene>
<feature type="domain" description="Flavodoxin-like" evidence="3">
    <location>
        <begin position="256"/>
        <end position="395"/>
    </location>
</feature>
<dbReference type="InterPro" id="IPR024934">
    <property type="entry name" value="Rubredoxin-like_dom"/>
</dbReference>
<dbReference type="PIRSF" id="PIRSF005243">
    <property type="entry name" value="ROO"/>
    <property type="match status" value="1"/>
</dbReference>
<dbReference type="Pfam" id="PF21349">
    <property type="entry name" value="RUBY_RBDX"/>
    <property type="match status" value="1"/>
</dbReference>
<dbReference type="KEGG" id="vcop:MM50RIKEN_11990"/>
<dbReference type="PANTHER" id="PTHR43717">
    <property type="entry name" value="ANAEROBIC NITRIC OXIDE REDUCTASE FLAVORUBREDOXIN"/>
    <property type="match status" value="1"/>
</dbReference>
<dbReference type="InterPro" id="IPR029039">
    <property type="entry name" value="Flavoprotein-like_sf"/>
</dbReference>
<dbReference type="InterPro" id="IPR036866">
    <property type="entry name" value="RibonucZ/Hydroxyglut_hydro"/>
</dbReference>
<dbReference type="GO" id="GO:0005506">
    <property type="term" value="F:iron ion binding"/>
    <property type="evidence" value="ECO:0007669"/>
    <property type="project" value="InterPro"/>
</dbReference>
<dbReference type="GO" id="GO:0010181">
    <property type="term" value="F:FMN binding"/>
    <property type="evidence" value="ECO:0007669"/>
    <property type="project" value="InterPro"/>
</dbReference>
<dbReference type="EMBL" id="AP023418">
    <property type="protein sequence ID" value="BCK81436.1"/>
    <property type="molecule type" value="Genomic_DNA"/>
</dbReference>
<accession>A0A810Q6Z7</accession>
<evidence type="ECO:0000313" key="5">
    <source>
        <dbReference type="EMBL" id="BCK81436.1"/>
    </source>
</evidence>
<dbReference type="InterPro" id="IPR016440">
    <property type="entry name" value="Rubredoxin-O_OxRdtase"/>
</dbReference>
<evidence type="ECO:0000313" key="6">
    <source>
        <dbReference type="Proteomes" id="UP000681035"/>
    </source>
</evidence>
<evidence type="ECO:0000259" key="3">
    <source>
        <dbReference type="PROSITE" id="PS50902"/>
    </source>
</evidence>
<comment type="similarity">
    <text evidence="2">In the N-terminal section; belongs to the zinc metallo-hydrolase group 3 family.</text>
</comment>
<dbReference type="AlphaFoldDB" id="A0A810Q6Z7"/>
<name>A0A810Q6Z7_9FIRM</name>
<dbReference type="GO" id="GO:0016651">
    <property type="term" value="F:oxidoreductase activity, acting on NAD(P)H"/>
    <property type="evidence" value="ECO:0007669"/>
    <property type="project" value="UniProtKB-ARBA"/>
</dbReference>
<dbReference type="InterPro" id="IPR045761">
    <property type="entry name" value="ODP_dom"/>
</dbReference>
<proteinExistence type="inferred from homology"/>
<dbReference type="SUPFAM" id="SSF57802">
    <property type="entry name" value="Rubredoxin-like"/>
    <property type="match status" value="1"/>
</dbReference>
<keyword evidence="6" id="KW-1185">Reference proteome</keyword>
<evidence type="ECO:0000256" key="1">
    <source>
        <dbReference type="ARBA" id="ARBA00001965"/>
    </source>
</evidence>
<dbReference type="RefSeq" id="WP_213542167.1">
    <property type="nucleotide sequence ID" value="NZ_AP023418.1"/>
</dbReference>
<dbReference type="SUPFAM" id="SSF52218">
    <property type="entry name" value="Flavoproteins"/>
    <property type="match status" value="1"/>
</dbReference>
<dbReference type="SMART" id="SM00849">
    <property type="entry name" value="Lactamase_B"/>
    <property type="match status" value="1"/>
</dbReference>
<evidence type="ECO:0000256" key="2">
    <source>
        <dbReference type="ARBA" id="ARBA00007121"/>
    </source>
</evidence>
<dbReference type="Pfam" id="PF19583">
    <property type="entry name" value="ODP"/>
    <property type="match status" value="1"/>
</dbReference>
<reference evidence="5" key="1">
    <citation type="submission" date="2020-09" db="EMBL/GenBank/DDBJ databases">
        <title>New species isolated from human feces.</title>
        <authorList>
            <person name="Kitahara M."/>
            <person name="Shigeno Y."/>
            <person name="Shime M."/>
            <person name="Matsumoto Y."/>
            <person name="Nakamura S."/>
            <person name="Motooka D."/>
            <person name="Fukuoka S."/>
            <person name="Nishikawa H."/>
            <person name="Benno Y."/>
        </authorList>
    </citation>
    <scope>NUCLEOTIDE SEQUENCE</scope>
    <source>
        <strain evidence="5">MM50</strain>
    </source>
</reference>
<sequence length="448" mass="50920">MYCTRKVNDDYTWVGADGRRLAMFEGVFDVPNGISFNSYLLRDEKTVLFDTSDAAVRRTFRENLLHALEGRSLDYVVVHHMEPDHTAELEELVLRFPEVQIYCSAMAKTMMTQFFGPGFQERIHVVKEGDTLCTGRHTLRFIAAPMVHWPEVLMTYDETDRLLLTADAFGCFGALNGRLFADEVDFDRDYLDEARRYYTNIVGKYGSQVQAVLKKAAELDIAMLLPLHGFVWRKELGYLLHKYDLWSRYEPEERGVLIAYASVYGNTENAANILACRLSERGVRVQMFDTSVTPTSYILSAAFRYSHLVFAATTYNAGVFITMEELLHDIAAHDLQNRRVVLLENGSWAPASGKGMQKILQPLKGWQQMEDTFTIRSALREDQTMQLERLAATLAADVQAAAPAEEKPEGQHRYVCKVCGYVYEGDSLPEDYKCPLCGAGAEYFKQES</sequence>
<dbReference type="SUPFAM" id="SSF56281">
    <property type="entry name" value="Metallo-hydrolase/oxidoreductase"/>
    <property type="match status" value="1"/>
</dbReference>
<evidence type="ECO:0000259" key="4">
    <source>
        <dbReference type="PROSITE" id="PS50903"/>
    </source>
</evidence>
<dbReference type="InterPro" id="IPR008254">
    <property type="entry name" value="Flavodoxin/NO_synth"/>
</dbReference>
<dbReference type="Gene3D" id="3.40.50.360">
    <property type="match status" value="1"/>
</dbReference>
<dbReference type="PANTHER" id="PTHR43717:SF1">
    <property type="entry name" value="ANAEROBIC NITRIC OXIDE REDUCTASE FLAVORUBREDOXIN"/>
    <property type="match status" value="1"/>
</dbReference>
<protein>
    <submittedName>
        <fullName evidence="5">FprA family A-type flavoprotein</fullName>
    </submittedName>
</protein>
<dbReference type="PROSITE" id="PS50903">
    <property type="entry name" value="RUBREDOXIN_LIKE"/>
    <property type="match status" value="1"/>
</dbReference>